<accession>A0AAE5RUU7</accession>
<comment type="caution">
    <text evidence="1">The sequence shown here is derived from an EMBL/GenBank/DDBJ whole genome shotgun (WGS) entry which is preliminary data.</text>
</comment>
<name>A0AAE5RUU7_9HYPH</name>
<gene>
    <name evidence="1" type="ORF">CPJ18_20610</name>
</gene>
<dbReference type="AlphaFoldDB" id="A0AAE5RUU7"/>
<protein>
    <submittedName>
        <fullName evidence="1">Uncharacterized protein</fullName>
    </submittedName>
</protein>
<evidence type="ECO:0000313" key="2">
    <source>
        <dbReference type="Proteomes" id="UP000237447"/>
    </source>
</evidence>
<proteinExistence type="predicted"/>
<dbReference type="EMBL" id="NXEJ01000009">
    <property type="protein sequence ID" value="POO49600.1"/>
    <property type="molecule type" value="Genomic_DNA"/>
</dbReference>
<dbReference type="Proteomes" id="UP000237447">
    <property type="component" value="Unassembled WGS sequence"/>
</dbReference>
<evidence type="ECO:0000313" key="1">
    <source>
        <dbReference type="EMBL" id="POO49600.1"/>
    </source>
</evidence>
<reference evidence="1 2" key="1">
    <citation type="journal article" date="2018" name="Syst. Appl. Microbiol.">
        <title>Agrobacterium rosae sp. nov., isolated from galls on different agricultural crops.</title>
        <authorList>
            <person name="Kuzmanovic N."/>
            <person name="Pulawska J."/>
            <person name="Smalla K."/>
            <person name="Nesme X."/>
        </authorList>
    </citation>
    <scope>NUCLEOTIDE SEQUENCE [LARGE SCALE GENOMIC DNA]</scope>
    <source>
        <strain evidence="1 2">NCPPB 1650</strain>
    </source>
</reference>
<sequence>MAIVTVKGKVPARERRFQRGFCRDYIGWNILRTNQRRIAKVADSAFVHGNMWPVSVLSPTKS</sequence>
<organism evidence="1 2">
    <name type="scientific">Agrobacterium rosae</name>
    <dbReference type="NCBI Taxonomy" id="1972867"/>
    <lineage>
        <taxon>Bacteria</taxon>
        <taxon>Pseudomonadati</taxon>
        <taxon>Pseudomonadota</taxon>
        <taxon>Alphaproteobacteria</taxon>
        <taxon>Hyphomicrobiales</taxon>
        <taxon>Rhizobiaceae</taxon>
        <taxon>Rhizobium/Agrobacterium group</taxon>
        <taxon>Agrobacterium</taxon>
    </lineage>
</organism>